<dbReference type="EMBL" id="BARU01033124">
    <property type="protein sequence ID" value="GAH63907.1"/>
    <property type="molecule type" value="Genomic_DNA"/>
</dbReference>
<dbReference type="EC" id="1.8.4.11" evidence="1"/>
<feature type="transmembrane region" description="Helical" evidence="3">
    <location>
        <begin position="6"/>
        <end position="25"/>
    </location>
</feature>
<gene>
    <name evidence="5" type="ORF">S03H2_52160</name>
</gene>
<dbReference type="PANTHER" id="PTHR43774:SF1">
    <property type="entry name" value="PEPTIDE METHIONINE SULFOXIDE REDUCTASE MSRA 2"/>
    <property type="match status" value="1"/>
</dbReference>
<accession>X1H3B7</accession>
<sequence>MIVEVKNIFILFIISLFFICFVVLANGQDKTIMKNEEEIKMEKATFAGGCFWCMESPFEELNGVTEVIAGYTGGHKENPTYEEVSTGKTGHLEAVQITFDPSIITYSELLDVFWRQINPTDIRGQFADIGSQYKTAVFYHSDEQKRLAEESKEKLQASDKFQRDIVTEIIPASKFYVAEDYHQ</sequence>
<protein>
    <recommendedName>
        <fullName evidence="1">peptide-methionine (S)-S-oxide reductase</fullName>
        <ecNumber evidence="1">1.8.4.11</ecNumber>
    </recommendedName>
</protein>
<evidence type="ECO:0000256" key="1">
    <source>
        <dbReference type="ARBA" id="ARBA00012502"/>
    </source>
</evidence>
<evidence type="ECO:0000256" key="3">
    <source>
        <dbReference type="SAM" id="Phobius"/>
    </source>
</evidence>
<keyword evidence="3" id="KW-1133">Transmembrane helix</keyword>
<feature type="domain" description="Peptide methionine sulphoxide reductase MsrA" evidence="4">
    <location>
        <begin position="43"/>
        <end position="183"/>
    </location>
</feature>
<dbReference type="InterPro" id="IPR036509">
    <property type="entry name" value="Met_Sox_Rdtase_MsrA_sf"/>
</dbReference>
<reference evidence="5" key="1">
    <citation type="journal article" date="2014" name="Front. Microbiol.">
        <title>High frequency of phylogenetically diverse reductive dehalogenase-homologous genes in deep subseafloor sedimentary metagenomes.</title>
        <authorList>
            <person name="Kawai M."/>
            <person name="Futagami T."/>
            <person name="Toyoda A."/>
            <person name="Takaki Y."/>
            <person name="Nishi S."/>
            <person name="Hori S."/>
            <person name="Arai W."/>
            <person name="Tsubouchi T."/>
            <person name="Morono Y."/>
            <person name="Uchiyama I."/>
            <person name="Ito T."/>
            <person name="Fujiyama A."/>
            <person name="Inagaki F."/>
            <person name="Takami H."/>
        </authorList>
    </citation>
    <scope>NUCLEOTIDE SEQUENCE</scope>
    <source>
        <strain evidence="5">Expedition CK06-06</strain>
    </source>
</reference>
<dbReference type="Gene3D" id="3.30.1060.10">
    <property type="entry name" value="Peptide methionine sulphoxide reductase MsrA"/>
    <property type="match status" value="1"/>
</dbReference>
<dbReference type="InterPro" id="IPR002569">
    <property type="entry name" value="Met_Sox_Rdtase_MsrA_dom"/>
</dbReference>
<evidence type="ECO:0000256" key="2">
    <source>
        <dbReference type="ARBA" id="ARBA00023002"/>
    </source>
</evidence>
<keyword evidence="3" id="KW-0472">Membrane</keyword>
<dbReference type="GO" id="GO:0008113">
    <property type="term" value="F:peptide-methionine (S)-S-oxide reductase activity"/>
    <property type="evidence" value="ECO:0007669"/>
    <property type="project" value="UniProtKB-EC"/>
</dbReference>
<feature type="non-terminal residue" evidence="5">
    <location>
        <position position="183"/>
    </location>
</feature>
<comment type="caution">
    <text evidence="5">The sequence shown here is derived from an EMBL/GenBank/DDBJ whole genome shotgun (WGS) entry which is preliminary data.</text>
</comment>
<dbReference type="PANTHER" id="PTHR43774">
    <property type="entry name" value="PEPTIDE METHIONINE SULFOXIDE REDUCTASE"/>
    <property type="match status" value="1"/>
</dbReference>
<name>X1H3B7_9ZZZZ</name>
<dbReference type="NCBIfam" id="TIGR00401">
    <property type="entry name" value="msrA"/>
    <property type="match status" value="1"/>
</dbReference>
<evidence type="ECO:0000313" key="5">
    <source>
        <dbReference type="EMBL" id="GAH63907.1"/>
    </source>
</evidence>
<keyword evidence="3" id="KW-0812">Transmembrane</keyword>
<keyword evidence="2" id="KW-0560">Oxidoreductase</keyword>
<dbReference type="AlphaFoldDB" id="X1H3B7"/>
<proteinExistence type="inferred from homology"/>
<evidence type="ECO:0000259" key="4">
    <source>
        <dbReference type="Pfam" id="PF01625"/>
    </source>
</evidence>
<dbReference type="HAMAP" id="MF_01401">
    <property type="entry name" value="MsrA"/>
    <property type="match status" value="1"/>
</dbReference>
<dbReference type="SUPFAM" id="SSF55068">
    <property type="entry name" value="Peptide methionine sulfoxide reductase"/>
    <property type="match status" value="1"/>
</dbReference>
<dbReference type="Pfam" id="PF01625">
    <property type="entry name" value="PMSR"/>
    <property type="match status" value="1"/>
</dbReference>
<organism evidence="5">
    <name type="scientific">marine sediment metagenome</name>
    <dbReference type="NCBI Taxonomy" id="412755"/>
    <lineage>
        <taxon>unclassified sequences</taxon>
        <taxon>metagenomes</taxon>
        <taxon>ecological metagenomes</taxon>
    </lineage>
</organism>